<proteinExistence type="predicted"/>
<reference evidence="1 2" key="1">
    <citation type="journal article" date="2016" name="Mol. Biol. Evol.">
        <title>Comparative Genomics of Early-Diverging Mushroom-Forming Fungi Provides Insights into the Origins of Lignocellulose Decay Capabilities.</title>
        <authorList>
            <person name="Nagy L.G."/>
            <person name="Riley R."/>
            <person name="Tritt A."/>
            <person name="Adam C."/>
            <person name="Daum C."/>
            <person name="Floudas D."/>
            <person name="Sun H."/>
            <person name="Yadav J.S."/>
            <person name="Pangilinan J."/>
            <person name="Larsson K.H."/>
            <person name="Matsuura K."/>
            <person name="Barry K."/>
            <person name="Labutti K."/>
            <person name="Kuo R."/>
            <person name="Ohm R.A."/>
            <person name="Bhattacharya S.S."/>
            <person name="Shirouzu T."/>
            <person name="Yoshinaga Y."/>
            <person name="Martin F.M."/>
            <person name="Grigoriev I.V."/>
            <person name="Hibbett D.S."/>
        </authorList>
    </citation>
    <scope>NUCLEOTIDE SEQUENCE [LARGE SCALE GENOMIC DNA]</scope>
    <source>
        <strain evidence="1 2">HHB12733</strain>
    </source>
</reference>
<dbReference type="InParanoid" id="A0A165HXX9"/>
<dbReference type="EMBL" id="KV423936">
    <property type="protein sequence ID" value="KZT59891.1"/>
    <property type="molecule type" value="Genomic_DNA"/>
</dbReference>
<sequence length="154" mass="16575">MAPQGRAKTPGTARLNRRYWPEPCEGACNLTPAISAGATAVKCARNVEWHPQKGCKSKSGRHPMGSFRRSSAIKAGDRVGGGARCDARTCRKQDRLADPGSFPHCQQLPSNTAGPCAWPGAECLCLEFDKQSTVRASTLQGWTITALAYLTIRC</sequence>
<keyword evidence="2" id="KW-1185">Reference proteome</keyword>
<dbReference type="AlphaFoldDB" id="A0A165HXX9"/>
<gene>
    <name evidence="1" type="ORF">CALCODRAFT_167109</name>
</gene>
<evidence type="ECO:0000313" key="2">
    <source>
        <dbReference type="Proteomes" id="UP000076842"/>
    </source>
</evidence>
<name>A0A165HXX9_9BASI</name>
<protein>
    <submittedName>
        <fullName evidence="1">Uncharacterized protein</fullName>
    </submittedName>
</protein>
<evidence type="ECO:0000313" key="1">
    <source>
        <dbReference type="EMBL" id="KZT59891.1"/>
    </source>
</evidence>
<organism evidence="1 2">
    <name type="scientific">Calocera cornea HHB12733</name>
    <dbReference type="NCBI Taxonomy" id="1353952"/>
    <lineage>
        <taxon>Eukaryota</taxon>
        <taxon>Fungi</taxon>
        <taxon>Dikarya</taxon>
        <taxon>Basidiomycota</taxon>
        <taxon>Agaricomycotina</taxon>
        <taxon>Dacrymycetes</taxon>
        <taxon>Dacrymycetales</taxon>
        <taxon>Dacrymycetaceae</taxon>
        <taxon>Calocera</taxon>
    </lineage>
</organism>
<dbReference type="Proteomes" id="UP000076842">
    <property type="component" value="Unassembled WGS sequence"/>
</dbReference>
<accession>A0A165HXX9</accession>